<keyword evidence="3" id="KW-0175">Coiled coil</keyword>
<dbReference type="InterPro" id="IPR009071">
    <property type="entry name" value="HMG_box_dom"/>
</dbReference>
<keyword evidence="1 2" id="KW-0238">DNA-binding</keyword>
<feature type="compositionally biased region" description="Basic and acidic residues" evidence="4">
    <location>
        <begin position="405"/>
        <end position="416"/>
    </location>
</feature>
<feature type="compositionally biased region" description="Acidic residues" evidence="4">
    <location>
        <begin position="49"/>
        <end position="59"/>
    </location>
</feature>
<feature type="compositionally biased region" description="Low complexity" evidence="4">
    <location>
        <begin position="8"/>
        <end position="31"/>
    </location>
</feature>
<feature type="domain" description="HMG box" evidence="5">
    <location>
        <begin position="314"/>
        <end position="382"/>
    </location>
</feature>
<dbReference type="SUPFAM" id="SSF47095">
    <property type="entry name" value="HMG-box"/>
    <property type="match status" value="3"/>
</dbReference>
<dbReference type="GO" id="GO:0003677">
    <property type="term" value="F:DNA binding"/>
    <property type="evidence" value="ECO:0007669"/>
    <property type="project" value="UniProtKB-UniRule"/>
</dbReference>
<feature type="domain" description="HMG box" evidence="5">
    <location>
        <begin position="437"/>
        <end position="505"/>
    </location>
</feature>
<dbReference type="SUPFAM" id="SSF117839">
    <property type="entry name" value="WWE domain"/>
    <property type="match status" value="1"/>
</dbReference>
<dbReference type="PROSITE" id="PS50118">
    <property type="entry name" value="HMG_BOX_2"/>
    <property type="match status" value="3"/>
</dbReference>
<evidence type="ECO:0000313" key="7">
    <source>
        <dbReference type="EMBL" id="KJE94070.1"/>
    </source>
</evidence>
<gene>
    <name evidence="7" type="ORF">CAOG_004765</name>
</gene>
<dbReference type="InterPro" id="IPR004170">
    <property type="entry name" value="WWE_dom"/>
</dbReference>
<feature type="coiled-coil region" evidence="3">
    <location>
        <begin position="505"/>
        <end position="542"/>
    </location>
</feature>
<evidence type="ECO:0000256" key="3">
    <source>
        <dbReference type="SAM" id="Coils"/>
    </source>
</evidence>
<dbReference type="STRING" id="595528.A0A0D2WQS1"/>
<dbReference type="EMBL" id="KE346366">
    <property type="protein sequence ID" value="KJE94070.1"/>
    <property type="molecule type" value="Genomic_DNA"/>
</dbReference>
<organism evidence="7 8">
    <name type="scientific">Capsaspora owczarzaki (strain ATCC 30864)</name>
    <dbReference type="NCBI Taxonomy" id="595528"/>
    <lineage>
        <taxon>Eukaryota</taxon>
        <taxon>Filasterea</taxon>
        <taxon>Capsaspora</taxon>
    </lineage>
</organism>
<accession>A0A0D2WQS1</accession>
<dbReference type="SMART" id="SM00398">
    <property type="entry name" value="HMG"/>
    <property type="match status" value="3"/>
</dbReference>
<dbReference type="PANTHER" id="PTHR48112">
    <property type="entry name" value="HIGH MOBILITY GROUP PROTEIN DSP1"/>
    <property type="match status" value="1"/>
</dbReference>
<dbReference type="Proteomes" id="UP000008743">
    <property type="component" value="Unassembled WGS sequence"/>
</dbReference>
<dbReference type="OrthoDB" id="1919336at2759"/>
<dbReference type="AlphaFoldDB" id="A0A0D2WQS1"/>
<dbReference type="InterPro" id="IPR037197">
    <property type="entry name" value="WWE_dom_sf"/>
</dbReference>
<feature type="region of interest" description="Disordered" evidence="4">
    <location>
        <begin position="573"/>
        <end position="595"/>
    </location>
</feature>
<feature type="domain" description="WWE" evidence="6">
    <location>
        <begin position="583"/>
        <end position="664"/>
    </location>
</feature>
<keyword evidence="2" id="KW-0539">Nucleus</keyword>
<evidence type="ECO:0000259" key="5">
    <source>
        <dbReference type="PROSITE" id="PS50118"/>
    </source>
</evidence>
<dbReference type="InterPro" id="IPR050342">
    <property type="entry name" value="HMGB"/>
</dbReference>
<dbReference type="InterPro" id="IPR036910">
    <property type="entry name" value="HMG_box_dom_sf"/>
</dbReference>
<name>A0A0D2WQS1_CAPO3</name>
<dbReference type="GO" id="GO:0005634">
    <property type="term" value="C:nucleus"/>
    <property type="evidence" value="ECO:0007669"/>
    <property type="project" value="UniProtKB-UniRule"/>
</dbReference>
<dbReference type="PROSITE" id="PS50918">
    <property type="entry name" value="WWE"/>
    <property type="match status" value="1"/>
</dbReference>
<proteinExistence type="predicted"/>
<feature type="region of interest" description="Disordered" evidence="4">
    <location>
        <begin position="384"/>
        <end position="426"/>
    </location>
</feature>
<evidence type="ECO:0000259" key="6">
    <source>
        <dbReference type="PROSITE" id="PS50918"/>
    </source>
</evidence>
<evidence type="ECO:0000256" key="1">
    <source>
        <dbReference type="ARBA" id="ARBA00023125"/>
    </source>
</evidence>
<evidence type="ECO:0000313" key="8">
    <source>
        <dbReference type="Proteomes" id="UP000008743"/>
    </source>
</evidence>
<evidence type="ECO:0000256" key="2">
    <source>
        <dbReference type="PROSITE-ProRule" id="PRU00267"/>
    </source>
</evidence>
<reference evidence="8" key="1">
    <citation type="submission" date="2011-02" db="EMBL/GenBank/DDBJ databases">
        <title>The Genome Sequence of Capsaspora owczarzaki ATCC 30864.</title>
        <authorList>
            <person name="Russ C."/>
            <person name="Cuomo C."/>
            <person name="Burger G."/>
            <person name="Gray M.W."/>
            <person name="Holland P.W.H."/>
            <person name="King N."/>
            <person name="Lang F.B.F."/>
            <person name="Roger A.J."/>
            <person name="Ruiz-Trillo I."/>
            <person name="Young S.K."/>
            <person name="Zeng Q."/>
            <person name="Gargeya S."/>
            <person name="Alvarado L."/>
            <person name="Berlin A."/>
            <person name="Chapman S.B."/>
            <person name="Chen Z."/>
            <person name="Freedman E."/>
            <person name="Gellesch M."/>
            <person name="Goldberg J."/>
            <person name="Griggs A."/>
            <person name="Gujja S."/>
            <person name="Heilman E."/>
            <person name="Heiman D."/>
            <person name="Howarth C."/>
            <person name="Mehta T."/>
            <person name="Neiman D."/>
            <person name="Pearson M."/>
            <person name="Roberts A."/>
            <person name="Saif S."/>
            <person name="Shea T."/>
            <person name="Shenoy N."/>
            <person name="Sisk P."/>
            <person name="Stolte C."/>
            <person name="Sykes S."/>
            <person name="White J."/>
            <person name="Yandava C."/>
            <person name="Haas B."/>
            <person name="Nusbaum C."/>
            <person name="Birren B."/>
        </authorList>
    </citation>
    <scope>NUCLEOTIDE SEQUENCE</scope>
    <source>
        <strain evidence="8">ATCC 30864</strain>
    </source>
</reference>
<feature type="domain" description="HMG box" evidence="5">
    <location>
        <begin position="223"/>
        <end position="291"/>
    </location>
</feature>
<dbReference type="Pfam" id="PF02825">
    <property type="entry name" value="WWE"/>
    <property type="match status" value="1"/>
</dbReference>
<feature type="DNA-binding region" description="HMG box" evidence="2">
    <location>
        <begin position="223"/>
        <end position="291"/>
    </location>
</feature>
<dbReference type="PANTHER" id="PTHR48112:SF22">
    <property type="entry name" value="MITOCHONDRIAL TRANSCRIPTION FACTOR A, ISOFORM B"/>
    <property type="match status" value="1"/>
</dbReference>
<sequence>MVKTPIVAASSAASAQKRRATAPPAAAAAASKKARLEPAHHKHTPPAYPDDDDDDEEHDDEHVEKQAHNAAAFISEWNDDHEDEEEEENEEGEEEEDEEEGEDHDDDDDDEHSKSKAFPPEFHADDKVILAKLAQVFEADEQASVDTIDWEALKTDKLSASVIRARFTKLLSVIKARKPIKDNVFLLSVLFGWAVQQNKVSSEPLRIRGRRKKDAMEKDPNAPKRPPNGYALFVKRRRESLKQKRTDLSVQEIISLIAKEWKELPPAKKKEFERQAEALLVKYKADMEEYLAEHPEMAKVAKNRQKSERLPGEPHRPATAFIKFSEKHRAAVREQNPNVPYKDIARLLGERWKNLTEDQREKFKKSYENDVRKYQKELESFNAANPELVAQREAARKERKTSRASKGDGGDDGDSHRPKRPSRLTPEMTDLLERLPQVTGITPYLQFVKSTRETYLADHEGIKFSDLQKQLGEKWSSLNAREKAYWEDEVSAAKKSDESRRVAFLKSLSLHQKAVLEEAQRLQEEEKSLAKLQRKSREITKKLEAMHVADESTFGTAKSSISPAAAAAATAVAAPKKSSSSEEASASSHTDGSRHFWEVQEGKDWQKWDDASSKLVNSAYKKHKKAGGSAAVVSLSIKNVPVTIDFNRMTCSFKGRKQPCSIRRQRH</sequence>
<dbReference type="Pfam" id="PF00505">
    <property type="entry name" value="HMG_box"/>
    <property type="match status" value="3"/>
</dbReference>
<protein>
    <submittedName>
        <fullName evidence="7">Uncharacterized protein</fullName>
    </submittedName>
</protein>
<feature type="DNA-binding region" description="HMG box" evidence="2">
    <location>
        <begin position="314"/>
        <end position="382"/>
    </location>
</feature>
<feature type="DNA-binding region" description="HMG box" evidence="2">
    <location>
        <begin position="437"/>
        <end position="505"/>
    </location>
</feature>
<dbReference type="CDD" id="cd00084">
    <property type="entry name" value="HMG-box_SF"/>
    <property type="match status" value="2"/>
</dbReference>
<keyword evidence="8" id="KW-1185">Reference proteome</keyword>
<dbReference type="PhylomeDB" id="A0A0D2WQS1"/>
<dbReference type="Gene3D" id="1.10.30.10">
    <property type="entry name" value="High mobility group box domain"/>
    <property type="match status" value="3"/>
</dbReference>
<dbReference type="eggNOG" id="KOG0381">
    <property type="taxonomic scope" value="Eukaryota"/>
</dbReference>
<feature type="region of interest" description="Disordered" evidence="4">
    <location>
        <begin position="1"/>
        <end position="121"/>
    </location>
</feature>
<feature type="compositionally biased region" description="Low complexity" evidence="4">
    <location>
        <begin position="573"/>
        <end position="588"/>
    </location>
</feature>
<dbReference type="InParanoid" id="A0A0D2WQS1"/>
<evidence type="ECO:0000256" key="4">
    <source>
        <dbReference type="SAM" id="MobiDB-lite"/>
    </source>
</evidence>
<feature type="compositionally biased region" description="Acidic residues" evidence="4">
    <location>
        <begin position="77"/>
        <end position="110"/>
    </location>
</feature>
<dbReference type="RefSeq" id="XP_004347516.2">
    <property type="nucleotide sequence ID" value="XM_004347466.2"/>
</dbReference>
<feature type="region of interest" description="Disordered" evidence="4">
    <location>
        <begin position="208"/>
        <end position="229"/>
    </location>
</feature>